<dbReference type="GO" id="GO:0045004">
    <property type="term" value="P:DNA replication proofreading"/>
    <property type="evidence" value="ECO:0007669"/>
    <property type="project" value="TreeGrafter"/>
</dbReference>
<sequence length="195" mass="22204">MRDDLLDGSFVVIDVETTGFDVNHAEIIDVGAVRVEGGVLTETFSTLVDPGFFIPERVKRLTGITNAMLVGRPRMGRVLPQLLEFIGNSILVGHNILQDIKFIDKYTRLYRREKFRRPYICTLQLSRKLLPSLGKHTLRDVADHFGIRYTRLHRALEDAKVTAQVFLALLDLLWSNYGIGDYFSIKKLSGNGRLR</sequence>
<comment type="caution">
    <text evidence="4">The sequence shown here is derived from an EMBL/GenBank/DDBJ whole genome shotgun (WGS) entry which is preliminary data.</text>
</comment>
<dbReference type="GO" id="GO:0005829">
    <property type="term" value="C:cytosol"/>
    <property type="evidence" value="ECO:0007669"/>
    <property type="project" value="TreeGrafter"/>
</dbReference>
<dbReference type="GO" id="GO:0003677">
    <property type="term" value="F:DNA binding"/>
    <property type="evidence" value="ECO:0007669"/>
    <property type="project" value="InterPro"/>
</dbReference>
<dbReference type="GO" id="GO:0003887">
    <property type="term" value="F:DNA-directed DNA polymerase activity"/>
    <property type="evidence" value="ECO:0007669"/>
    <property type="project" value="InterPro"/>
</dbReference>
<dbReference type="SUPFAM" id="SSF53098">
    <property type="entry name" value="Ribonuclease H-like"/>
    <property type="match status" value="1"/>
</dbReference>
<dbReference type="AlphaFoldDB" id="A0A7C5Q999"/>
<keyword evidence="4" id="KW-0540">Nuclease</keyword>
<dbReference type="SMART" id="SM00479">
    <property type="entry name" value="EXOIII"/>
    <property type="match status" value="1"/>
</dbReference>
<evidence type="ECO:0000313" key="4">
    <source>
        <dbReference type="EMBL" id="HHJ64818.1"/>
    </source>
</evidence>
<dbReference type="Gene3D" id="1.20.5.140">
    <property type="match status" value="1"/>
</dbReference>
<comment type="subunit">
    <text evidence="2">DNA polymerase III contains a core (composed of alpha, epsilon and theta chains) that associates with a tau subunit. This core dimerizes to form the POLIII' complex. PolIII' associates with the gamma complex (composed of gamma, delta, delta', psi and chi chains) and with the beta chain to form the complete DNA polymerase III complex.</text>
</comment>
<evidence type="ECO:0000259" key="3">
    <source>
        <dbReference type="SMART" id="SM00479"/>
    </source>
</evidence>
<evidence type="ECO:0000256" key="1">
    <source>
        <dbReference type="ARBA" id="ARBA00025483"/>
    </source>
</evidence>
<feature type="domain" description="Exonuclease" evidence="3">
    <location>
        <begin position="9"/>
        <end position="175"/>
    </location>
</feature>
<dbReference type="PANTHER" id="PTHR30231:SF41">
    <property type="entry name" value="DNA POLYMERASE III SUBUNIT EPSILON"/>
    <property type="match status" value="1"/>
</dbReference>
<dbReference type="InterPro" id="IPR036397">
    <property type="entry name" value="RNaseH_sf"/>
</dbReference>
<dbReference type="Gene3D" id="3.30.420.10">
    <property type="entry name" value="Ribonuclease H-like superfamily/Ribonuclease H"/>
    <property type="match status" value="1"/>
</dbReference>
<organism evidence="4">
    <name type="scientific">Aquifex aeolicus</name>
    <dbReference type="NCBI Taxonomy" id="63363"/>
    <lineage>
        <taxon>Bacteria</taxon>
        <taxon>Pseudomonadati</taxon>
        <taxon>Aquificota</taxon>
        <taxon>Aquificia</taxon>
        <taxon>Aquificales</taxon>
        <taxon>Aquificaceae</taxon>
        <taxon>Aquifex</taxon>
    </lineage>
</organism>
<dbReference type="NCBIfam" id="TIGR00573">
    <property type="entry name" value="dnaq"/>
    <property type="match status" value="1"/>
</dbReference>
<comment type="function">
    <text evidence="1">DNA polymerase III is a complex, multichain enzyme responsible for most of the replicative synthesis in bacteria. The epsilon subunit contain the editing function and is a proofreading 3'-5' exonuclease.</text>
</comment>
<protein>
    <submittedName>
        <fullName evidence="4">3'-5' exonuclease</fullName>
    </submittedName>
</protein>
<dbReference type="PANTHER" id="PTHR30231">
    <property type="entry name" value="DNA POLYMERASE III SUBUNIT EPSILON"/>
    <property type="match status" value="1"/>
</dbReference>
<name>A0A7C5Q999_AQUAO</name>
<keyword evidence="4" id="KW-0378">Hydrolase</keyword>
<evidence type="ECO:0000256" key="2">
    <source>
        <dbReference type="ARBA" id="ARBA00026073"/>
    </source>
</evidence>
<dbReference type="Proteomes" id="UP000885792">
    <property type="component" value="Unassembled WGS sequence"/>
</dbReference>
<proteinExistence type="predicted"/>
<dbReference type="InterPro" id="IPR006054">
    <property type="entry name" value="DnaQ"/>
</dbReference>
<dbReference type="InterPro" id="IPR013520">
    <property type="entry name" value="Ribonucl_H"/>
</dbReference>
<accession>A0A7C5Q999</accession>
<gene>
    <name evidence="4" type="ORF">ENJ61_07925</name>
</gene>
<dbReference type="InterPro" id="IPR012337">
    <property type="entry name" value="RNaseH-like_sf"/>
</dbReference>
<keyword evidence="4" id="KW-0269">Exonuclease</keyword>
<dbReference type="Pfam" id="PF00929">
    <property type="entry name" value="RNase_T"/>
    <property type="match status" value="1"/>
</dbReference>
<dbReference type="FunFam" id="3.30.420.10:FF:000045">
    <property type="entry name" value="3'-5' exonuclease DinG"/>
    <property type="match status" value="1"/>
</dbReference>
<dbReference type="CDD" id="cd06127">
    <property type="entry name" value="DEDDh"/>
    <property type="match status" value="1"/>
</dbReference>
<reference evidence="4" key="1">
    <citation type="journal article" date="2020" name="mSystems">
        <title>Genome- and Community-Level Interaction Insights into Carbon Utilization and Element Cycling Functions of Hydrothermarchaeota in Hydrothermal Sediment.</title>
        <authorList>
            <person name="Zhou Z."/>
            <person name="Liu Y."/>
            <person name="Xu W."/>
            <person name="Pan J."/>
            <person name="Luo Z.H."/>
            <person name="Li M."/>
        </authorList>
    </citation>
    <scope>NUCLEOTIDE SEQUENCE [LARGE SCALE GENOMIC DNA]</scope>
    <source>
        <strain evidence="4">HyVt-501</strain>
    </source>
</reference>
<dbReference type="EMBL" id="DRNB01000292">
    <property type="protein sequence ID" value="HHJ64818.1"/>
    <property type="molecule type" value="Genomic_DNA"/>
</dbReference>
<dbReference type="GO" id="GO:0008408">
    <property type="term" value="F:3'-5' exonuclease activity"/>
    <property type="evidence" value="ECO:0007669"/>
    <property type="project" value="TreeGrafter"/>
</dbReference>